<feature type="transmembrane region" description="Helical" evidence="1">
    <location>
        <begin position="98"/>
        <end position="122"/>
    </location>
</feature>
<dbReference type="EMBL" id="JABCKI010006194">
    <property type="protein sequence ID" value="KAG5635048.1"/>
    <property type="molecule type" value="Genomic_DNA"/>
</dbReference>
<evidence type="ECO:0000313" key="3">
    <source>
        <dbReference type="Proteomes" id="UP000717328"/>
    </source>
</evidence>
<evidence type="ECO:0000313" key="2">
    <source>
        <dbReference type="EMBL" id="KAG5635048.1"/>
    </source>
</evidence>
<sequence length="183" mass="20117">MINIILGDFILVWRAHVIWQRKWHFVFQLAAIIGAIKIISTITDSSANPLYDPKVFVWFTLGLSLNIATQVISTILIATKIYRAATLPARSRLRYVRLAWFVVESGMTFTAAAIVQIVLGILQLHADVILEAILAQLSAIAPSLILIRISLGIANNGEKSTEHEGTVLTTLLDTTLTLTINVG</sequence>
<name>A0A9P7FNB2_9AGAR</name>
<proteinExistence type="predicted"/>
<feature type="transmembrane region" description="Helical" evidence="1">
    <location>
        <begin position="23"/>
        <end position="43"/>
    </location>
</feature>
<dbReference type="AlphaFoldDB" id="A0A9P7FNB2"/>
<comment type="caution">
    <text evidence="2">The sequence shown here is derived from an EMBL/GenBank/DDBJ whole genome shotgun (WGS) entry which is preliminary data.</text>
</comment>
<feature type="transmembrane region" description="Helical" evidence="1">
    <location>
        <begin position="128"/>
        <end position="151"/>
    </location>
</feature>
<dbReference type="Proteomes" id="UP000717328">
    <property type="component" value="Unassembled WGS sequence"/>
</dbReference>
<dbReference type="OrthoDB" id="3186354at2759"/>
<reference evidence="2" key="2">
    <citation type="submission" date="2021-10" db="EMBL/GenBank/DDBJ databases">
        <title>Phylogenomics reveals ancestral predisposition of the termite-cultivated fungus Termitomyces towards a domesticated lifestyle.</title>
        <authorList>
            <person name="Auxier B."/>
            <person name="Grum-Grzhimaylo A."/>
            <person name="Cardenas M.E."/>
            <person name="Lodge J.D."/>
            <person name="Laessoe T."/>
            <person name="Pedersen O."/>
            <person name="Smith M.E."/>
            <person name="Kuyper T.W."/>
            <person name="Franco-Molano E.A."/>
            <person name="Baroni T.J."/>
            <person name="Aanen D.K."/>
        </authorList>
    </citation>
    <scope>NUCLEOTIDE SEQUENCE</scope>
    <source>
        <strain evidence="2">D49</strain>
    </source>
</reference>
<reference evidence="2" key="1">
    <citation type="submission" date="2021-02" db="EMBL/GenBank/DDBJ databases">
        <authorList>
            <person name="Nieuwenhuis M."/>
            <person name="Van De Peppel L.J.J."/>
        </authorList>
    </citation>
    <scope>NUCLEOTIDE SEQUENCE</scope>
    <source>
        <strain evidence="2">D49</strain>
    </source>
</reference>
<keyword evidence="1" id="KW-0812">Transmembrane</keyword>
<keyword evidence="3" id="KW-1185">Reference proteome</keyword>
<organism evidence="2 3">
    <name type="scientific">Sphagnurus paluster</name>
    <dbReference type="NCBI Taxonomy" id="117069"/>
    <lineage>
        <taxon>Eukaryota</taxon>
        <taxon>Fungi</taxon>
        <taxon>Dikarya</taxon>
        <taxon>Basidiomycota</taxon>
        <taxon>Agaricomycotina</taxon>
        <taxon>Agaricomycetes</taxon>
        <taxon>Agaricomycetidae</taxon>
        <taxon>Agaricales</taxon>
        <taxon>Tricholomatineae</taxon>
        <taxon>Lyophyllaceae</taxon>
        <taxon>Sphagnurus</taxon>
    </lineage>
</organism>
<feature type="transmembrane region" description="Helical" evidence="1">
    <location>
        <begin position="55"/>
        <end position="78"/>
    </location>
</feature>
<keyword evidence="1" id="KW-1133">Transmembrane helix</keyword>
<keyword evidence="1" id="KW-0472">Membrane</keyword>
<evidence type="ECO:0000256" key="1">
    <source>
        <dbReference type="SAM" id="Phobius"/>
    </source>
</evidence>
<gene>
    <name evidence="2" type="ORF">H0H81_012607</name>
</gene>
<protein>
    <submittedName>
        <fullName evidence="2">Uncharacterized protein</fullName>
    </submittedName>
</protein>
<accession>A0A9P7FNB2</accession>